<dbReference type="Proteomes" id="UP000008914">
    <property type="component" value="Chromosome"/>
</dbReference>
<dbReference type="RefSeq" id="WP_013494219.1">
    <property type="nucleotide sequence ID" value="NC_014830.1"/>
</dbReference>
<keyword evidence="2 5" id="KW-0812">Transmembrane</keyword>
<feature type="transmembrane region" description="Helical" evidence="5">
    <location>
        <begin position="255"/>
        <end position="274"/>
    </location>
</feature>
<proteinExistence type="predicted"/>
<keyword evidence="3 5" id="KW-1133">Transmembrane helix</keyword>
<reference evidence="7 8" key="1">
    <citation type="journal article" date="2010" name="Stand. Genomic Sci.">
        <title>Complete genome sequence of Intrasporangium calvum type strain (7 KIP).</title>
        <authorList>
            <person name="Del Rio T.G."/>
            <person name="Chertkov O."/>
            <person name="Yasawong M."/>
            <person name="Lucas S."/>
            <person name="Deshpande S."/>
            <person name="Cheng J.F."/>
            <person name="Detter C."/>
            <person name="Tapia R."/>
            <person name="Han C."/>
            <person name="Goodwin L."/>
            <person name="Pitluck S."/>
            <person name="Liolios K."/>
            <person name="Ivanova N."/>
            <person name="Mavromatis K."/>
            <person name="Pati A."/>
            <person name="Chen A."/>
            <person name="Palaniappan K."/>
            <person name="Land M."/>
            <person name="Hauser L."/>
            <person name="Chang Y.J."/>
            <person name="Jeffries C.D."/>
            <person name="Rohde M."/>
            <person name="Pukall R."/>
            <person name="Sikorski J."/>
            <person name="Goker M."/>
            <person name="Woyke T."/>
            <person name="Bristow J."/>
            <person name="Eisen J.A."/>
            <person name="Markowitz V."/>
            <person name="Hugenholtz P."/>
            <person name="Kyrpides N.C."/>
            <person name="Klenk H.P."/>
            <person name="Lapidus A."/>
        </authorList>
    </citation>
    <scope>NUCLEOTIDE SEQUENCE [LARGE SCALE GENOMIC DNA]</scope>
    <source>
        <strain evidence="8">ATCC 23552 / DSM 43043 / JCM 3097 / NBRC 12989 / 7 KIP</strain>
    </source>
</reference>
<dbReference type="eggNOG" id="COG1289">
    <property type="taxonomic scope" value="Bacteria"/>
</dbReference>
<keyword evidence="4 5" id="KW-0472">Membrane</keyword>
<evidence type="ECO:0000313" key="7">
    <source>
        <dbReference type="EMBL" id="ADU49907.1"/>
    </source>
</evidence>
<gene>
    <name evidence="7" type="ordered locus">Intca_3427</name>
</gene>
<feature type="transmembrane region" description="Helical" evidence="5">
    <location>
        <begin position="332"/>
        <end position="349"/>
    </location>
</feature>
<evidence type="ECO:0000256" key="4">
    <source>
        <dbReference type="ARBA" id="ARBA00023136"/>
    </source>
</evidence>
<evidence type="ECO:0000259" key="6">
    <source>
        <dbReference type="Pfam" id="PF13515"/>
    </source>
</evidence>
<dbReference type="GO" id="GO:0016020">
    <property type="term" value="C:membrane"/>
    <property type="evidence" value="ECO:0007669"/>
    <property type="project" value="UniProtKB-SubCell"/>
</dbReference>
<feature type="domain" description="Integral membrane bound transporter" evidence="6">
    <location>
        <begin position="220"/>
        <end position="345"/>
    </location>
</feature>
<dbReference type="Pfam" id="PF13515">
    <property type="entry name" value="FUSC_2"/>
    <property type="match status" value="1"/>
</dbReference>
<dbReference type="STRING" id="710696.Intca_3427"/>
<dbReference type="AlphaFoldDB" id="E6SF93"/>
<dbReference type="HOGENOM" id="CLU_020865_0_1_11"/>
<organism evidence="7 8">
    <name type="scientific">Intrasporangium calvum (strain ATCC 23552 / DSM 43043 / JCM 3097 / NBRC 12989 / NCIMB 10167 / NRRL B-3866 / 7 KIP)</name>
    <dbReference type="NCBI Taxonomy" id="710696"/>
    <lineage>
        <taxon>Bacteria</taxon>
        <taxon>Bacillati</taxon>
        <taxon>Actinomycetota</taxon>
        <taxon>Actinomycetes</taxon>
        <taxon>Micrococcales</taxon>
        <taxon>Intrasporangiaceae</taxon>
        <taxon>Intrasporangium</taxon>
    </lineage>
</organism>
<evidence type="ECO:0000256" key="2">
    <source>
        <dbReference type="ARBA" id="ARBA00022692"/>
    </source>
</evidence>
<feature type="transmembrane region" description="Helical" evidence="5">
    <location>
        <begin position="302"/>
        <end position="320"/>
    </location>
</feature>
<evidence type="ECO:0000256" key="3">
    <source>
        <dbReference type="ARBA" id="ARBA00022989"/>
    </source>
</evidence>
<feature type="transmembrane region" description="Helical" evidence="5">
    <location>
        <begin position="280"/>
        <end position="297"/>
    </location>
</feature>
<accession>E6SF93</accession>
<protein>
    <recommendedName>
        <fullName evidence="6">Integral membrane bound transporter domain-containing protein</fullName>
    </recommendedName>
</protein>
<keyword evidence="8" id="KW-1185">Reference proteome</keyword>
<feature type="transmembrane region" description="Helical" evidence="5">
    <location>
        <begin position="157"/>
        <end position="179"/>
    </location>
</feature>
<feature type="transmembrane region" description="Helical" evidence="5">
    <location>
        <begin position="36"/>
        <end position="53"/>
    </location>
</feature>
<sequence>MEPGPSPQPGLPGDRPLRQLGRSLVTMGPHRGAHRVALRAGISVLVPLLLLVSIGRPELTPYAAFGAFTSLYGRAHRHTDRTGMQAIAGVALVASVTLGVAVSLAPASQWLVVPVGALLAAWGSLTSDAYRWHPPGPLFLVFGFAVCAMVPAQPMDLLVAPAVAGASGVFSLLVGHVGALRDPASWARPVLPRPRFGDALEPTGSRAHLLRYLVAVTASGALATTSGWEHPYWAMVASVVVLSGPDLASRFVRGLQRIIGTLLGVGVAAAVLAWAPHEGAGAVLVIAGLQMLAELFVGRNYALALLFVTPLALLMGQLLAPSPVGPLLRDRLLETVLGALVAMVVLLTVPDRLPRPRRAPG</sequence>
<evidence type="ECO:0000313" key="8">
    <source>
        <dbReference type="Proteomes" id="UP000008914"/>
    </source>
</evidence>
<dbReference type="InterPro" id="IPR049453">
    <property type="entry name" value="Memb_transporter_dom"/>
</dbReference>
<dbReference type="EMBL" id="CP002343">
    <property type="protein sequence ID" value="ADU49907.1"/>
    <property type="molecule type" value="Genomic_DNA"/>
</dbReference>
<evidence type="ECO:0000256" key="1">
    <source>
        <dbReference type="ARBA" id="ARBA00004141"/>
    </source>
</evidence>
<name>E6SF93_INTC7</name>
<evidence type="ECO:0000256" key="5">
    <source>
        <dbReference type="SAM" id="Phobius"/>
    </source>
</evidence>
<comment type="subcellular location">
    <subcellularLocation>
        <location evidence="1">Membrane</location>
        <topology evidence="1">Multi-pass membrane protein</topology>
    </subcellularLocation>
</comment>
<feature type="transmembrane region" description="Helical" evidence="5">
    <location>
        <begin position="87"/>
        <end position="112"/>
    </location>
</feature>
<dbReference type="KEGG" id="ica:Intca_3427"/>